<dbReference type="Gene3D" id="3.40.50.150">
    <property type="entry name" value="Vaccinia Virus protein VP39"/>
    <property type="match status" value="1"/>
</dbReference>
<dbReference type="STRING" id="108003.B1C78_11455"/>
<evidence type="ECO:0000259" key="1">
    <source>
        <dbReference type="Pfam" id="PF13649"/>
    </source>
</evidence>
<dbReference type="EMBL" id="MVBK01000067">
    <property type="protein sequence ID" value="OOG23358.1"/>
    <property type="molecule type" value="Genomic_DNA"/>
</dbReference>
<dbReference type="OrthoDB" id="9778766at2"/>
<dbReference type="CDD" id="cd02440">
    <property type="entry name" value="AdoMet_MTases"/>
    <property type="match status" value="1"/>
</dbReference>
<organism evidence="2 3">
    <name type="scientific">Thioalkalivibrio denitrificans</name>
    <dbReference type="NCBI Taxonomy" id="108003"/>
    <lineage>
        <taxon>Bacteria</taxon>
        <taxon>Pseudomonadati</taxon>
        <taxon>Pseudomonadota</taxon>
        <taxon>Gammaproteobacteria</taxon>
        <taxon>Chromatiales</taxon>
        <taxon>Ectothiorhodospiraceae</taxon>
        <taxon>Thioalkalivibrio</taxon>
    </lineage>
</organism>
<sequence>MDRIPEPELMLDPEQARAYAEADFAEPHGHFIELFRETFPQLEIEGPVLDLGCGPGDVAMRFARAFPAAEVDGIDGAPAMLAEGKRLLAGSGLETRVRLIQACLPGDVPPRPHYRGVISNSLLHHLHDPAVLWNAVDQYTEPGGFVFVMDLMRPDSRETAEALVAQYAASEPDVLQRDFFNSLLAAFTPDEVRVQLARSGLGDLGVRAVSDRHLLVSGFVA</sequence>
<gene>
    <name evidence="2" type="ORF">B1C78_11455</name>
</gene>
<dbReference type="SUPFAM" id="SSF53335">
    <property type="entry name" value="S-adenosyl-L-methionine-dependent methyltransferases"/>
    <property type="match status" value="1"/>
</dbReference>
<dbReference type="Pfam" id="PF13649">
    <property type="entry name" value="Methyltransf_25"/>
    <property type="match status" value="1"/>
</dbReference>
<name>A0A1V3NEP5_9GAMM</name>
<keyword evidence="2" id="KW-0489">Methyltransferase</keyword>
<dbReference type="InterPro" id="IPR029063">
    <property type="entry name" value="SAM-dependent_MTases_sf"/>
</dbReference>
<dbReference type="Proteomes" id="UP000189462">
    <property type="component" value="Unassembled WGS sequence"/>
</dbReference>
<protein>
    <submittedName>
        <fullName evidence="2">SAM-dependent methyltransferase</fullName>
    </submittedName>
</protein>
<dbReference type="GO" id="GO:0008168">
    <property type="term" value="F:methyltransferase activity"/>
    <property type="evidence" value="ECO:0007669"/>
    <property type="project" value="UniProtKB-KW"/>
</dbReference>
<dbReference type="PANTHER" id="PTHR43591:SF24">
    <property type="entry name" value="2-METHOXY-6-POLYPRENYL-1,4-BENZOQUINOL METHYLASE, MITOCHONDRIAL"/>
    <property type="match status" value="1"/>
</dbReference>
<feature type="domain" description="Methyltransferase" evidence="1">
    <location>
        <begin position="48"/>
        <end position="144"/>
    </location>
</feature>
<evidence type="ECO:0000313" key="2">
    <source>
        <dbReference type="EMBL" id="OOG23358.1"/>
    </source>
</evidence>
<reference evidence="2 3" key="1">
    <citation type="submission" date="2017-02" db="EMBL/GenBank/DDBJ databases">
        <title>Genomic diversity within the haloalkaliphilic genus Thioalkalivibrio.</title>
        <authorList>
            <person name="Ahn A.-C."/>
            <person name="Meier-Kolthoff J."/>
            <person name="Overmars L."/>
            <person name="Richter M."/>
            <person name="Woyke T."/>
            <person name="Sorokin D.Y."/>
            <person name="Muyzer G."/>
        </authorList>
    </citation>
    <scope>NUCLEOTIDE SEQUENCE [LARGE SCALE GENOMIC DNA]</scope>
    <source>
        <strain evidence="2 3">ALJD</strain>
    </source>
</reference>
<dbReference type="AlphaFoldDB" id="A0A1V3NEP5"/>
<proteinExistence type="predicted"/>
<dbReference type="RefSeq" id="WP_077279294.1">
    <property type="nucleotide sequence ID" value="NZ_MVBK01000067.1"/>
</dbReference>
<comment type="caution">
    <text evidence="2">The sequence shown here is derived from an EMBL/GenBank/DDBJ whole genome shotgun (WGS) entry which is preliminary data.</text>
</comment>
<dbReference type="PANTHER" id="PTHR43591">
    <property type="entry name" value="METHYLTRANSFERASE"/>
    <property type="match status" value="1"/>
</dbReference>
<accession>A0A1V3NEP5</accession>
<dbReference type="InterPro" id="IPR041698">
    <property type="entry name" value="Methyltransf_25"/>
</dbReference>
<dbReference type="GO" id="GO:0032259">
    <property type="term" value="P:methylation"/>
    <property type="evidence" value="ECO:0007669"/>
    <property type="project" value="UniProtKB-KW"/>
</dbReference>
<evidence type="ECO:0000313" key="3">
    <source>
        <dbReference type="Proteomes" id="UP000189462"/>
    </source>
</evidence>
<keyword evidence="3" id="KW-1185">Reference proteome</keyword>
<keyword evidence="2" id="KW-0808">Transferase</keyword>